<name>A0AAE0SRG6_9BIVA</name>
<dbReference type="EMBL" id="JAEAOA010001259">
    <property type="protein sequence ID" value="KAK3596419.1"/>
    <property type="molecule type" value="Genomic_DNA"/>
</dbReference>
<dbReference type="AlphaFoldDB" id="A0AAE0SRG6"/>
<sequence>MATGDDMFWRALKKKAKVWVDNSEEEPSMLMSEGFSSVDDVRMTFEIFCPEVRQKSPNANNPEELRFILQEEARLTAKPSCYSGMCWLDRGCVVLYTSVCSWQQVS</sequence>
<protein>
    <submittedName>
        <fullName evidence="1">Uncharacterized protein</fullName>
    </submittedName>
</protein>
<accession>A0AAE0SRG6</accession>
<evidence type="ECO:0000313" key="2">
    <source>
        <dbReference type="Proteomes" id="UP001195483"/>
    </source>
</evidence>
<proteinExistence type="predicted"/>
<reference evidence="1" key="2">
    <citation type="journal article" date="2021" name="Genome Biol. Evol.">
        <title>Developing a high-quality reference genome for a parasitic bivalve with doubly uniparental inheritance (Bivalvia: Unionida).</title>
        <authorList>
            <person name="Smith C.H."/>
        </authorList>
    </citation>
    <scope>NUCLEOTIDE SEQUENCE</scope>
    <source>
        <strain evidence="1">CHS0354</strain>
        <tissue evidence="1">Mantle</tissue>
    </source>
</reference>
<comment type="caution">
    <text evidence="1">The sequence shown here is derived from an EMBL/GenBank/DDBJ whole genome shotgun (WGS) entry which is preliminary data.</text>
</comment>
<gene>
    <name evidence="1" type="ORF">CHS0354_020669</name>
</gene>
<keyword evidence="2" id="KW-1185">Reference proteome</keyword>
<dbReference type="Proteomes" id="UP001195483">
    <property type="component" value="Unassembled WGS sequence"/>
</dbReference>
<evidence type="ECO:0000313" key="1">
    <source>
        <dbReference type="EMBL" id="KAK3596419.1"/>
    </source>
</evidence>
<reference evidence="1" key="1">
    <citation type="journal article" date="2021" name="Genome Biol. Evol.">
        <title>A High-Quality Reference Genome for a Parasitic Bivalve with Doubly Uniparental Inheritance (Bivalvia: Unionida).</title>
        <authorList>
            <person name="Smith C.H."/>
        </authorList>
    </citation>
    <scope>NUCLEOTIDE SEQUENCE</scope>
    <source>
        <strain evidence="1">CHS0354</strain>
    </source>
</reference>
<reference evidence="1" key="3">
    <citation type="submission" date="2023-05" db="EMBL/GenBank/DDBJ databases">
        <authorList>
            <person name="Smith C.H."/>
        </authorList>
    </citation>
    <scope>NUCLEOTIDE SEQUENCE</scope>
    <source>
        <strain evidence="1">CHS0354</strain>
        <tissue evidence="1">Mantle</tissue>
    </source>
</reference>
<organism evidence="1 2">
    <name type="scientific">Potamilus streckersoni</name>
    <dbReference type="NCBI Taxonomy" id="2493646"/>
    <lineage>
        <taxon>Eukaryota</taxon>
        <taxon>Metazoa</taxon>
        <taxon>Spiralia</taxon>
        <taxon>Lophotrochozoa</taxon>
        <taxon>Mollusca</taxon>
        <taxon>Bivalvia</taxon>
        <taxon>Autobranchia</taxon>
        <taxon>Heteroconchia</taxon>
        <taxon>Palaeoheterodonta</taxon>
        <taxon>Unionida</taxon>
        <taxon>Unionoidea</taxon>
        <taxon>Unionidae</taxon>
        <taxon>Ambleminae</taxon>
        <taxon>Lampsilini</taxon>
        <taxon>Potamilus</taxon>
    </lineage>
</organism>